<feature type="transmembrane region" description="Helical" evidence="6">
    <location>
        <begin position="430"/>
        <end position="448"/>
    </location>
</feature>
<evidence type="ECO:0000256" key="7">
    <source>
        <dbReference type="SAM" id="SignalP"/>
    </source>
</evidence>
<dbReference type="PANTHER" id="PTHR35007">
    <property type="entry name" value="INTEGRAL MEMBRANE PROTEIN-RELATED"/>
    <property type="match status" value="1"/>
</dbReference>
<comment type="subcellular location">
    <subcellularLocation>
        <location evidence="1">Cell membrane</location>
        <topology evidence="1">Multi-pass membrane protein</topology>
    </subcellularLocation>
</comment>
<evidence type="ECO:0000256" key="2">
    <source>
        <dbReference type="ARBA" id="ARBA00022475"/>
    </source>
</evidence>
<keyword evidence="7" id="KW-0732">Signal</keyword>
<dbReference type="Pfam" id="PF00482">
    <property type="entry name" value="T2SSF"/>
    <property type="match status" value="1"/>
</dbReference>
<comment type="caution">
    <text evidence="9">The sequence shown here is derived from an EMBL/GenBank/DDBJ whole genome shotgun (WGS) entry which is preliminary data.</text>
</comment>
<evidence type="ECO:0000313" key="10">
    <source>
        <dbReference type="Proteomes" id="UP000530424"/>
    </source>
</evidence>
<dbReference type="CDD" id="cd00198">
    <property type="entry name" value="vWFA"/>
    <property type="match status" value="1"/>
</dbReference>
<proteinExistence type="predicted"/>
<dbReference type="Gene3D" id="1.20.81.30">
    <property type="entry name" value="Type II secretion system (T2SS), domain F"/>
    <property type="match status" value="1"/>
</dbReference>
<organism evidence="9 10">
    <name type="scientific">Nocardioides thalensis</name>
    <dbReference type="NCBI Taxonomy" id="1914755"/>
    <lineage>
        <taxon>Bacteria</taxon>
        <taxon>Bacillati</taxon>
        <taxon>Actinomycetota</taxon>
        <taxon>Actinomycetes</taxon>
        <taxon>Propionibacteriales</taxon>
        <taxon>Nocardioidaceae</taxon>
        <taxon>Nocardioides</taxon>
    </lineage>
</organism>
<dbReference type="PROSITE" id="PS50234">
    <property type="entry name" value="VWFA"/>
    <property type="match status" value="1"/>
</dbReference>
<dbReference type="PANTHER" id="PTHR35007:SF1">
    <property type="entry name" value="PILUS ASSEMBLY PROTEIN"/>
    <property type="match status" value="1"/>
</dbReference>
<evidence type="ECO:0000256" key="3">
    <source>
        <dbReference type="ARBA" id="ARBA00022692"/>
    </source>
</evidence>
<keyword evidence="3 6" id="KW-0812">Transmembrane</keyword>
<keyword evidence="10" id="KW-1185">Reference proteome</keyword>
<feature type="transmembrane region" description="Helical" evidence="6">
    <location>
        <begin position="334"/>
        <end position="355"/>
    </location>
</feature>
<feature type="domain" description="VWFA" evidence="8">
    <location>
        <begin position="100"/>
        <end position="271"/>
    </location>
</feature>
<dbReference type="EMBL" id="JACCFP010000001">
    <property type="protein sequence ID" value="NYJ01938.1"/>
    <property type="molecule type" value="Genomic_DNA"/>
</dbReference>
<dbReference type="GO" id="GO:0005886">
    <property type="term" value="C:plasma membrane"/>
    <property type="evidence" value="ECO:0007669"/>
    <property type="project" value="UniProtKB-SubCell"/>
</dbReference>
<dbReference type="Gene3D" id="3.40.50.410">
    <property type="entry name" value="von Willebrand factor, type A domain"/>
    <property type="match status" value="1"/>
</dbReference>
<accession>A0A853C631</accession>
<gene>
    <name evidence="9" type="ORF">HNR19_002636</name>
</gene>
<evidence type="ECO:0000256" key="6">
    <source>
        <dbReference type="SAM" id="Phobius"/>
    </source>
</evidence>
<dbReference type="Proteomes" id="UP000530424">
    <property type="component" value="Unassembled WGS sequence"/>
</dbReference>
<dbReference type="InterPro" id="IPR002035">
    <property type="entry name" value="VWF_A"/>
</dbReference>
<dbReference type="InterPro" id="IPR018076">
    <property type="entry name" value="T2SS_GspF_dom"/>
</dbReference>
<dbReference type="SMART" id="SM00327">
    <property type="entry name" value="VWA"/>
    <property type="match status" value="1"/>
</dbReference>
<feature type="chain" id="PRO_5032516810" evidence="7">
    <location>
        <begin position="43"/>
        <end position="657"/>
    </location>
</feature>
<feature type="transmembrane region" description="Helical" evidence="6">
    <location>
        <begin position="631"/>
        <end position="650"/>
    </location>
</feature>
<evidence type="ECO:0000259" key="8">
    <source>
        <dbReference type="PROSITE" id="PS50234"/>
    </source>
</evidence>
<protein>
    <submittedName>
        <fullName evidence="9">Tight adherence protein B</fullName>
    </submittedName>
</protein>
<dbReference type="AlphaFoldDB" id="A0A853C631"/>
<name>A0A853C631_9ACTN</name>
<evidence type="ECO:0000256" key="4">
    <source>
        <dbReference type="ARBA" id="ARBA00022989"/>
    </source>
</evidence>
<dbReference type="InterPro" id="IPR042094">
    <property type="entry name" value="T2SS_GspF_sf"/>
</dbReference>
<evidence type="ECO:0000313" key="9">
    <source>
        <dbReference type="EMBL" id="NYJ01938.1"/>
    </source>
</evidence>
<evidence type="ECO:0000256" key="5">
    <source>
        <dbReference type="ARBA" id="ARBA00023136"/>
    </source>
</evidence>
<keyword evidence="4 6" id="KW-1133">Transmembrane helix</keyword>
<feature type="signal peptide" evidence="7">
    <location>
        <begin position="1"/>
        <end position="42"/>
    </location>
</feature>
<feature type="transmembrane region" description="Helical" evidence="6">
    <location>
        <begin position="598"/>
        <end position="616"/>
    </location>
</feature>
<dbReference type="RefSeq" id="WP_179668362.1">
    <property type="nucleotide sequence ID" value="NZ_JACCFP010000001.1"/>
</dbReference>
<keyword evidence="2" id="KW-1003">Cell membrane</keyword>
<dbReference type="InterPro" id="IPR036465">
    <property type="entry name" value="vWFA_dom_sf"/>
</dbReference>
<evidence type="ECO:0000256" key="1">
    <source>
        <dbReference type="ARBA" id="ARBA00004651"/>
    </source>
</evidence>
<feature type="transmembrane region" description="Helical" evidence="6">
    <location>
        <begin position="454"/>
        <end position="473"/>
    </location>
</feature>
<sequence length="657" mass="68277">MADVRAVSVVEVRRAQRGTSKPLMVALLGLLAALLLASPAHAADEASVAHVESTGDGLNVLVSLPPGADVKMRGVTATLDGDALEATAEHAGTGAVVQRTAVLAIDTSSSMRKAGRFEAAKEAAATYLDAVPADVAVGIVTFDSDVTEALAPTTDRAAATTVIDDLELSKDTLLFDGVIAAVDAAGSDGQRSVLVLSDGADTGADTTVDDVTAAIADADVLVDVVSMGQRGDALDVLAQMTDAGDGEVITASGDALAETFAAEADVLASQVLVTAPLPDGFAATEATIEVTLPTAGGDLVASAFATIAASSTPADETLTVPETTTPTGIEVPSWALYVGIGVLGLGLFMFAFLLVPGKPRPLSIADRVAAYSTATRRPSSESAPEAAAADPVLDQAKAAAQGLLERHSGLNNRLMRRLGAAGSEFKPSEWLLVHAGVVIVAVLLGLLVGMGNLIVGLVFVLLGLVAPPLYLSLKVSRRRKAFDDALPEVLQLLAGALSAGLSLNQAVDTVVNEGPEPIASEFKRVLVEARIGVPVEDAFEGVAERFQSKDFAWAVMAIRIQRQVGGNLAELLKTVAGTMRERQFLRRHVRALSAEGRLSAYILCALPVVFLLYLFLTNRDFLDPLVNDPRGWAISGFGVVWMAIGTFTMFRMVKVEL</sequence>
<keyword evidence="5 6" id="KW-0472">Membrane</keyword>
<reference evidence="9 10" key="1">
    <citation type="submission" date="2020-07" db="EMBL/GenBank/DDBJ databases">
        <title>Sequencing the genomes of 1000 actinobacteria strains.</title>
        <authorList>
            <person name="Klenk H.-P."/>
        </authorList>
    </citation>
    <scope>NUCLEOTIDE SEQUENCE [LARGE SCALE GENOMIC DNA]</scope>
    <source>
        <strain evidence="9 10">DSM 103833</strain>
    </source>
</reference>
<dbReference type="SUPFAM" id="SSF53300">
    <property type="entry name" value="vWA-like"/>
    <property type="match status" value="1"/>
</dbReference>
<dbReference type="Pfam" id="PF13519">
    <property type="entry name" value="VWA_2"/>
    <property type="match status" value="1"/>
</dbReference>